<evidence type="ECO:0000313" key="1">
    <source>
        <dbReference type="EMBL" id="TCP28902.1"/>
    </source>
</evidence>
<name>A0A4R2P2P3_9BACL</name>
<dbReference type="RefSeq" id="WP_132746207.1">
    <property type="nucleotide sequence ID" value="NZ_SLXK01000014.1"/>
</dbReference>
<comment type="caution">
    <text evidence="1">The sequence shown here is derived from an EMBL/GenBank/DDBJ whole genome shotgun (WGS) entry which is preliminary data.</text>
</comment>
<dbReference type="OrthoDB" id="2928548at2"/>
<evidence type="ECO:0008006" key="3">
    <source>
        <dbReference type="Google" id="ProtNLM"/>
    </source>
</evidence>
<proteinExistence type="predicted"/>
<reference evidence="1 2" key="1">
    <citation type="submission" date="2019-03" db="EMBL/GenBank/DDBJ databases">
        <title>Genomic Encyclopedia of Type Strains, Phase IV (KMG-IV): sequencing the most valuable type-strain genomes for metagenomic binning, comparative biology and taxonomic classification.</title>
        <authorList>
            <person name="Goeker M."/>
        </authorList>
    </citation>
    <scope>NUCLEOTIDE SEQUENCE [LARGE SCALE GENOMIC DNA]</scope>
    <source>
        <strain evidence="1 2">DSM 19377</strain>
    </source>
</reference>
<keyword evidence="2" id="KW-1185">Reference proteome</keyword>
<dbReference type="EMBL" id="SLXK01000014">
    <property type="protein sequence ID" value="TCP28902.1"/>
    <property type="molecule type" value="Genomic_DNA"/>
</dbReference>
<accession>A0A4R2P2P3</accession>
<organism evidence="1 2">
    <name type="scientific">Scopulibacillus darangshiensis</name>
    <dbReference type="NCBI Taxonomy" id="442528"/>
    <lineage>
        <taxon>Bacteria</taxon>
        <taxon>Bacillati</taxon>
        <taxon>Bacillota</taxon>
        <taxon>Bacilli</taxon>
        <taxon>Bacillales</taxon>
        <taxon>Sporolactobacillaceae</taxon>
        <taxon>Scopulibacillus</taxon>
    </lineage>
</organism>
<sequence length="164" mass="17658">MSRECEESIHFNNLSVSTIGTNSGIFIGNNSAHGWHSSNKSNQGFGSGSGSTFYKTVSMVMDNDSIDTVINDVNQTDAPGKRTASNVIDTIKFDSINVGIASVATSVSVGENYQENWRSHYKENKGFGTASGINKFKMANNSVSDNDNIDNVVNDMSQATVVEE</sequence>
<evidence type="ECO:0000313" key="2">
    <source>
        <dbReference type="Proteomes" id="UP000295416"/>
    </source>
</evidence>
<gene>
    <name evidence="1" type="ORF">EV207_11424</name>
</gene>
<protein>
    <recommendedName>
        <fullName evidence="3">Spore germination protein GerPA/GerPF</fullName>
    </recommendedName>
</protein>
<dbReference type="AlphaFoldDB" id="A0A4R2P2P3"/>
<dbReference type="Proteomes" id="UP000295416">
    <property type="component" value="Unassembled WGS sequence"/>
</dbReference>